<dbReference type="GO" id="GO:0000160">
    <property type="term" value="P:phosphorelay signal transduction system"/>
    <property type="evidence" value="ECO:0007669"/>
    <property type="project" value="InterPro"/>
</dbReference>
<gene>
    <name evidence="3" type="ordered locus">Dole_1091</name>
</gene>
<dbReference type="AlphaFoldDB" id="A8ZX42"/>
<evidence type="ECO:0000256" key="1">
    <source>
        <dbReference type="PROSITE-ProRule" id="PRU00110"/>
    </source>
</evidence>
<dbReference type="HOGENOM" id="CLU_2616259_0_0_7"/>
<sequence length="78" mass="9053">MFDELTVNRNGRIEQMEETDSRRIRIKADRELEDLIPGFLENRRKDIEAIRLHLVSGDYDAAERLGHSMKGSGGRLRV</sequence>
<evidence type="ECO:0000259" key="2">
    <source>
        <dbReference type="PROSITE" id="PS50894"/>
    </source>
</evidence>
<dbReference type="PROSITE" id="PS50894">
    <property type="entry name" value="HPT"/>
    <property type="match status" value="1"/>
</dbReference>
<dbReference type="STRING" id="96561.Dole_1091"/>
<organism evidence="3 4">
    <name type="scientific">Desulfosudis oleivorans (strain DSM 6200 / JCM 39069 / Hxd3)</name>
    <name type="common">Desulfococcus oleovorans</name>
    <dbReference type="NCBI Taxonomy" id="96561"/>
    <lineage>
        <taxon>Bacteria</taxon>
        <taxon>Pseudomonadati</taxon>
        <taxon>Thermodesulfobacteriota</taxon>
        <taxon>Desulfobacteria</taxon>
        <taxon>Desulfobacterales</taxon>
        <taxon>Desulfosudaceae</taxon>
        <taxon>Desulfosudis</taxon>
    </lineage>
</organism>
<dbReference type="EMBL" id="CP000859">
    <property type="protein sequence ID" value="ABW66898.1"/>
    <property type="molecule type" value="Genomic_DNA"/>
</dbReference>
<protein>
    <recommendedName>
        <fullName evidence="2">HPt domain-containing protein</fullName>
    </recommendedName>
</protein>
<name>A8ZX42_DESOH</name>
<dbReference type="InterPro" id="IPR008207">
    <property type="entry name" value="Sig_transdc_His_kin_Hpt_dom"/>
</dbReference>
<keyword evidence="4" id="KW-1185">Reference proteome</keyword>
<keyword evidence="1" id="KW-0597">Phosphoprotein</keyword>
<proteinExistence type="predicted"/>
<dbReference type="KEGG" id="dol:Dole_1091"/>
<dbReference type="GO" id="GO:0004672">
    <property type="term" value="F:protein kinase activity"/>
    <property type="evidence" value="ECO:0007669"/>
    <property type="project" value="UniProtKB-ARBA"/>
</dbReference>
<reference evidence="3 4" key="1">
    <citation type="submission" date="2007-10" db="EMBL/GenBank/DDBJ databases">
        <title>Complete sequence of Desulfococcus oleovorans Hxd3.</title>
        <authorList>
            <consortium name="US DOE Joint Genome Institute"/>
            <person name="Copeland A."/>
            <person name="Lucas S."/>
            <person name="Lapidus A."/>
            <person name="Barry K."/>
            <person name="Glavina del Rio T."/>
            <person name="Dalin E."/>
            <person name="Tice H."/>
            <person name="Pitluck S."/>
            <person name="Kiss H."/>
            <person name="Brettin T."/>
            <person name="Bruce D."/>
            <person name="Detter J.C."/>
            <person name="Han C."/>
            <person name="Schmutz J."/>
            <person name="Larimer F."/>
            <person name="Land M."/>
            <person name="Hauser L."/>
            <person name="Kyrpides N."/>
            <person name="Kim E."/>
            <person name="Wawrik B."/>
            <person name="Richardson P."/>
        </authorList>
    </citation>
    <scope>NUCLEOTIDE SEQUENCE [LARGE SCALE GENOMIC DNA]</scope>
    <source>
        <strain evidence="4">DSM 6200 / JCM 39069 / Hxd3</strain>
    </source>
</reference>
<dbReference type="eggNOG" id="COG2198">
    <property type="taxonomic scope" value="Bacteria"/>
</dbReference>
<dbReference type="Gene3D" id="1.20.120.160">
    <property type="entry name" value="HPT domain"/>
    <property type="match status" value="1"/>
</dbReference>
<feature type="modified residue" description="Phosphohistidine" evidence="1">
    <location>
        <position position="67"/>
    </location>
</feature>
<dbReference type="InterPro" id="IPR036641">
    <property type="entry name" value="HPT_dom_sf"/>
</dbReference>
<dbReference type="OrthoDB" id="9792360at2"/>
<evidence type="ECO:0000313" key="4">
    <source>
        <dbReference type="Proteomes" id="UP000008561"/>
    </source>
</evidence>
<evidence type="ECO:0000313" key="3">
    <source>
        <dbReference type="EMBL" id="ABW66898.1"/>
    </source>
</evidence>
<dbReference type="SUPFAM" id="SSF47226">
    <property type="entry name" value="Histidine-containing phosphotransfer domain, HPT domain"/>
    <property type="match status" value="1"/>
</dbReference>
<feature type="domain" description="HPt" evidence="2">
    <location>
        <begin position="28"/>
        <end position="78"/>
    </location>
</feature>
<accession>A8ZX42</accession>
<dbReference type="RefSeq" id="WP_012174516.1">
    <property type="nucleotide sequence ID" value="NC_009943.1"/>
</dbReference>
<dbReference type="Proteomes" id="UP000008561">
    <property type="component" value="Chromosome"/>
</dbReference>